<name>A0A560HDW8_9PROT</name>
<organism evidence="2 3">
    <name type="scientific">Nitrospirillum amazonense</name>
    <dbReference type="NCBI Taxonomy" id="28077"/>
    <lineage>
        <taxon>Bacteria</taxon>
        <taxon>Pseudomonadati</taxon>
        <taxon>Pseudomonadota</taxon>
        <taxon>Alphaproteobacteria</taxon>
        <taxon>Rhodospirillales</taxon>
        <taxon>Azospirillaceae</taxon>
        <taxon>Nitrospirillum</taxon>
    </lineage>
</organism>
<feature type="compositionally biased region" description="Basic and acidic residues" evidence="1">
    <location>
        <begin position="1"/>
        <end position="10"/>
    </location>
</feature>
<dbReference type="Proteomes" id="UP000315751">
    <property type="component" value="Unassembled WGS sequence"/>
</dbReference>
<evidence type="ECO:0000313" key="3">
    <source>
        <dbReference type="Proteomes" id="UP000315751"/>
    </source>
</evidence>
<sequence length="185" mass="20134">MTDKSDKEAPGKPLPGPLPGKGTRVVEIIELPNKLRAKVGGTDGKPGQIDPAAIERANNHVARMAKAHQAQTRIDLTSLQAAFEQAKRDPENRARHLRKVYKISDGIMTLGRTFGYNLLSDFANSMNQFLVDLESPTDALLTVVGLHIDAMHVVVRDDIKGDGGELGQALTKSLALARAKMIHKR</sequence>
<evidence type="ECO:0000313" key="2">
    <source>
        <dbReference type="EMBL" id="TWB44241.1"/>
    </source>
</evidence>
<keyword evidence="3" id="KW-1185">Reference proteome</keyword>
<evidence type="ECO:0000256" key="1">
    <source>
        <dbReference type="SAM" id="MobiDB-lite"/>
    </source>
</evidence>
<accession>A0A560HDW8</accession>
<dbReference type="AlphaFoldDB" id="A0A560HDW8"/>
<feature type="region of interest" description="Disordered" evidence="1">
    <location>
        <begin position="1"/>
        <end position="23"/>
    </location>
</feature>
<protein>
    <submittedName>
        <fullName evidence="2">Uncharacterized protein</fullName>
    </submittedName>
</protein>
<reference evidence="2 3" key="1">
    <citation type="submission" date="2019-06" db="EMBL/GenBank/DDBJ databases">
        <title>Genomic Encyclopedia of Type Strains, Phase IV (KMG-V): Genome sequencing to study the core and pangenomes of soil and plant-associated prokaryotes.</title>
        <authorList>
            <person name="Whitman W."/>
        </authorList>
    </citation>
    <scope>NUCLEOTIDE SEQUENCE [LARGE SCALE GENOMIC DNA]</scope>
    <source>
        <strain evidence="2 3">BR 11622</strain>
    </source>
</reference>
<dbReference type="RefSeq" id="WP_145730074.1">
    <property type="nucleotide sequence ID" value="NZ_VITR01000003.1"/>
</dbReference>
<dbReference type="OrthoDB" id="9786548at2"/>
<dbReference type="EMBL" id="VITR01000003">
    <property type="protein sequence ID" value="TWB44241.1"/>
    <property type="molecule type" value="Genomic_DNA"/>
</dbReference>
<comment type="caution">
    <text evidence="2">The sequence shown here is derived from an EMBL/GenBank/DDBJ whole genome shotgun (WGS) entry which is preliminary data.</text>
</comment>
<gene>
    <name evidence="2" type="ORF">FBZ90_103147</name>
</gene>
<proteinExistence type="predicted"/>